<feature type="non-terminal residue" evidence="2">
    <location>
        <position position="1"/>
    </location>
</feature>
<organism evidence="2 3">
    <name type="scientific">Aduncisulcus paluster</name>
    <dbReference type="NCBI Taxonomy" id="2918883"/>
    <lineage>
        <taxon>Eukaryota</taxon>
        <taxon>Metamonada</taxon>
        <taxon>Carpediemonas-like organisms</taxon>
        <taxon>Aduncisulcus</taxon>
    </lineage>
</organism>
<protein>
    <submittedName>
        <fullName evidence="2">Uncharacterized protein</fullName>
    </submittedName>
</protein>
<feature type="non-terminal residue" evidence="2">
    <location>
        <position position="124"/>
    </location>
</feature>
<sequence>EEEEEEEEEDEEDSDEGGLFGLLGPDISSFIKDEEIVVLDEKGSMRVIVGKVVMNCISALLSNIGHGSGDDLLVFSLIEAVSRADTMHASVVQKLSSICFERLYSIFKRNNETTDVTFSSASEL</sequence>
<evidence type="ECO:0000313" key="2">
    <source>
        <dbReference type="EMBL" id="GKT19080.1"/>
    </source>
</evidence>
<feature type="compositionally biased region" description="Acidic residues" evidence="1">
    <location>
        <begin position="1"/>
        <end position="16"/>
    </location>
</feature>
<name>A0ABQ5JZ13_9EUKA</name>
<evidence type="ECO:0000313" key="3">
    <source>
        <dbReference type="Proteomes" id="UP001057375"/>
    </source>
</evidence>
<gene>
    <name evidence="2" type="ORF">ADUPG1_004295</name>
</gene>
<dbReference type="EMBL" id="BQXS01006304">
    <property type="protein sequence ID" value="GKT19080.1"/>
    <property type="molecule type" value="Genomic_DNA"/>
</dbReference>
<accession>A0ABQ5JZ13</accession>
<evidence type="ECO:0000256" key="1">
    <source>
        <dbReference type="SAM" id="MobiDB-lite"/>
    </source>
</evidence>
<feature type="region of interest" description="Disordered" evidence="1">
    <location>
        <begin position="1"/>
        <end position="21"/>
    </location>
</feature>
<keyword evidence="3" id="KW-1185">Reference proteome</keyword>
<proteinExistence type="predicted"/>
<dbReference type="Proteomes" id="UP001057375">
    <property type="component" value="Unassembled WGS sequence"/>
</dbReference>
<reference evidence="2" key="1">
    <citation type="submission" date="2022-03" db="EMBL/GenBank/DDBJ databases">
        <title>Draft genome sequence of Aduncisulcus paluster, a free-living microaerophilic Fornicata.</title>
        <authorList>
            <person name="Yuyama I."/>
            <person name="Kume K."/>
            <person name="Tamura T."/>
            <person name="Inagaki Y."/>
            <person name="Hashimoto T."/>
        </authorList>
    </citation>
    <scope>NUCLEOTIDE SEQUENCE</scope>
    <source>
        <strain evidence="2">NY0171</strain>
    </source>
</reference>
<comment type="caution">
    <text evidence="2">The sequence shown here is derived from an EMBL/GenBank/DDBJ whole genome shotgun (WGS) entry which is preliminary data.</text>
</comment>